<comment type="caution">
    <text evidence="2">The sequence shown here is derived from an EMBL/GenBank/DDBJ whole genome shotgun (WGS) entry which is preliminary data.</text>
</comment>
<dbReference type="Proteomes" id="UP001642484">
    <property type="component" value="Unassembled WGS sequence"/>
</dbReference>
<reference evidence="2 3" key="1">
    <citation type="submission" date="2024-02" db="EMBL/GenBank/DDBJ databases">
        <authorList>
            <person name="Chen Y."/>
            <person name="Shah S."/>
            <person name="Dougan E. K."/>
            <person name="Thang M."/>
            <person name="Chan C."/>
        </authorList>
    </citation>
    <scope>NUCLEOTIDE SEQUENCE [LARGE SCALE GENOMIC DNA]</scope>
</reference>
<feature type="region of interest" description="Disordered" evidence="1">
    <location>
        <begin position="110"/>
        <end position="148"/>
    </location>
</feature>
<keyword evidence="3" id="KW-1185">Reference proteome</keyword>
<feature type="region of interest" description="Disordered" evidence="1">
    <location>
        <begin position="20"/>
        <end position="73"/>
    </location>
</feature>
<organism evidence="2 3">
    <name type="scientific">Durusdinium trenchii</name>
    <dbReference type="NCBI Taxonomy" id="1381693"/>
    <lineage>
        <taxon>Eukaryota</taxon>
        <taxon>Sar</taxon>
        <taxon>Alveolata</taxon>
        <taxon>Dinophyceae</taxon>
        <taxon>Suessiales</taxon>
        <taxon>Symbiodiniaceae</taxon>
        <taxon>Durusdinium</taxon>
    </lineage>
</organism>
<sequence>MWLGGGAGCPAGTRNATLRCESLAAEAPEDEAEKDGAEEEPPQEDAPLEEVMDEPDEAPGLSQIHCEVEEDHVDSTLQLMLDLSEDQEPGGPCRGAKGHVFEPDPSIEVDAVESPQDPAKPAEPTEPELPKPDAIEVFENPPESPADGLSGPGAFVPDSLLDEVEFVGVCEAAPLAPSAPPAAVVAEAVGCAWIILDGPDRRQKRRNRLQQTPPERRRWRPPQVGAIGVSGPGTIHPWTMDFIDRQEIYPFDPPKADEFRPWNSTPHCACGTAAPRSHGHSAERHIVRRIVRRIVRFTVVVAVERDSSMAPRKVDYAVLASSVRALIYKDASGLAELARQRGLEEKDLDRLRICSDALRHEADH</sequence>
<feature type="region of interest" description="Disordered" evidence="1">
    <location>
        <begin position="203"/>
        <end position="226"/>
    </location>
</feature>
<feature type="compositionally biased region" description="Acidic residues" evidence="1">
    <location>
        <begin position="27"/>
        <end position="57"/>
    </location>
</feature>
<evidence type="ECO:0000256" key="1">
    <source>
        <dbReference type="SAM" id="MobiDB-lite"/>
    </source>
</evidence>
<protein>
    <submittedName>
        <fullName evidence="2">Uncharacterized protein</fullName>
    </submittedName>
</protein>
<accession>A0ABP0QEL1</accession>
<name>A0ABP0QEL1_9DINO</name>
<dbReference type="EMBL" id="CAXAMN010024361">
    <property type="protein sequence ID" value="CAK9085885.1"/>
    <property type="molecule type" value="Genomic_DNA"/>
</dbReference>
<gene>
    <name evidence="2" type="ORF">CCMP2556_LOCUS41654</name>
</gene>
<proteinExistence type="predicted"/>
<evidence type="ECO:0000313" key="2">
    <source>
        <dbReference type="EMBL" id="CAK9085885.1"/>
    </source>
</evidence>
<evidence type="ECO:0000313" key="3">
    <source>
        <dbReference type="Proteomes" id="UP001642484"/>
    </source>
</evidence>